<dbReference type="SUPFAM" id="SSF47384">
    <property type="entry name" value="Homodimeric domain of signal transducing histidine kinase"/>
    <property type="match status" value="1"/>
</dbReference>
<dbReference type="SMART" id="SM00387">
    <property type="entry name" value="HATPase_c"/>
    <property type="match status" value="1"/>
</dbReference>
<comment type="subcellular location">
    <subcellularLocation>
        <location evidence="2">Membrane</location>
        <topology evidence="2">Multi-pass membrane protein</topology>
    </subcellularLocation>
</comment>
<dbReference type="GO" id="GO:0007234">
    <property type="term" value="P:osmosensory signaling via phosphorelay pathway"/>
    <property type="evidence" value="ECO:0007669"/>
    <property type="project" value="TreeGrafter"/>
</dbReference>
<evidence type="ECO:0000256" key="2">
    <source>
        <dbReference type="ARBA" id="ARBA00004141"/>
    </source>
</evidence>
<evidence type="ECO:0000256" key="3">
    <source>
        <dbReference type="ARBA" id="ARBA00012438"/>
    </source>
</evidence>
<dbReference type="EMBL" id="LBVJ01000010">
    <property type="protein sequence ID" value="KKQ84105.1"/>
    <property type="molecule type" value="Genomic_DNA"/>
</dbReference>
<dbReference type="GO" id="GO:0030295">
    <property type="term" value="F:protein kinase activator activity"/>
    <property type="evidence" value="ECO:0007669"/>
    <property type="project" value="TreeGrafter"/>
</dbReference>
<dbReference type="PRINTS" id="PR00344">
    <property type="entry name" value="BCTRLSENSOR"/>
</dbReference>
<dbReference type="PROSITE" id="PS50109">
    <property type="entry name" value="HIS_KIN"/>
    <property type="match status" value="1"/>
</dbReference>
<dbReference type="Gene3D" id="3.30.450.20">
    <property type="entry name" value="PAS domain"/>
    <property type="match status" value="2"/>
</dbReference>
<evidence type="ECO:0000256" key="8">
    <source>
        <dbReference type="ARBA" id="ARBA00022777"/>
    </source>
</evidence>
<evidence type="ECO:0000313" key="16">
    <source>
        <dbReference type="Proteomes" id="UP000034710"/>
    </source>
</evidence>
<keyword evidence="9" id="KW-0067">ATP-binding</keyword>
<dbReference type="PANTHER" id="PTHR42878">
    <property type="entry name" value="TWO-COMPONENT HISTIDINE KINASE"/>
    <property type="match status" value="1"/>
</dbReference>
<feature type="domain" description="Histidine kinase" evidence="13">
    <location>
        <begin position="275"/>
        <end position="493"/>
    </location>
</feature>
<dbReference type="GO" id="GO:0005524">
    <property type="term" value="F:ATP binding"/>
    <property type="evidence" value="ECO:0007669"/>
    <property type="project" value="UniProtKB-KW"/>
</dbReference>
<dbReference type="SUPFAM" id="SSF55874">
    <property type="entry name" value="ATPase domain of HSP90 chaperone/DNA topoisomerase II/histidine kinase"/>
    <property type="match status" value="1"/>
</dbReference>
<keyword evidence="4" id="KW-0597">Phosphoprotein</keyword>
<dbReference type="InterPro" id="IPR003661">
    <property type="entry name" value="HisK_dim/P_dom"/>
</dbReference>
<dbReference type="InterPro" id="IPR036097">
    <property type="entry name" value="HisK_dim/P_sf"/>
</dbReference>
<dbReference type="InterPro" id="IPR005467">
    <property type="entry name" value="His_kinase_dom"/>
</dbReference>
<evidence type="ECO:0000259" key="14">
    <source>
        <dbReference type="PROSITE" id="PS50112"/>
    </source>
</evidence>
<proteinExistence type="predicted"/>
<protein>
    <recommendedName>
        <fullName evidence="3">histidine kinase</fullName>
        <ecNumber evidence="3">2.7.13.3</ecNumber>
    </recommendedName>
</protein>
<keyword evidence="6" id="KW-0812">Transmembrane</keyword>
<dbReference type="InterPro" id="IPR004358">
    <property type="entry name" value="Sig_transdc_His_kin-like_C"/>
</dbReference>
<evidence type="ECO:0000256" key="11">
    <source>
        <dbReference type="ARBA" id="ARBA00023012"/>
    </source>
</evidence>
<dbReference type="SMART" id="SM00091">
    <property type="entry name" value="PAS"/>
    <property type="match status" value="2"/>
</dbReference>
<dbReference type="GO" id="GO:0000155">
    <property type="term" value="F:phosphorelay sensor kinase activity"/>
    <property type="evidence" value="ECO:0007669"/>
    <property type="project" value="InterPro"/>
</dbReference>
<dbReference type="FunFam" id="3.30.565.10:FF:000006">
    <property type="entry name" value="Sensor histidine kinase WalK"/>
    <property type="match status" value="1"/>
</dbReference>
<dbReference type="Pfam" id="PF13426">
    <property type="entry name" value="PAS_9"/>
    <property type="match status" value="2"/>
</dbReference>
<evidence type="ECO:0000256" key="7">
    <source>
        <dbReference type="ARBA" id="ARBA00022741"/>
    </source>
</evidence>
<evidence type="ECO:0000256" key="10">
    <source>
        <dbReference type="ARBA" id="ARBA00022989"/>
    </source>
</evidence>
<evidence type="ECO:0000259" key="13">
    <source>
        <dbReference type="PROSITE" id="PS50109"/>
    </source>
</evidence>
<keyword evidence="11" id="KW-0902">Two-component regulatory system</keyword>
<dbReference type="Pfam" id="PF00512">
    <property type="entry name" value="HisKA"/>
    <property type="match status" value="1"/>
</dbReference>
<evidence type="ECO:0000256" key="5">
    <source>
        <dbReference type="ARBA" id="ARBA00022679"/>
    </source>
</evidence>
<dbReference type="InterPro" id="IPR003594">
    <property type="entry name" value="HATPase_dom"/>
</dbReference>
<comment type="caution">
    <text evidence="15">The sequence shown here is derived from an EMBL/GenBank/DDBJ whole genome shotgun (WGS) entry which is preliminary data.</text>
</comment>
<dbReference type="PROSITE" id="PS50112">
    <property type="entry name" value="PAS"/>
    <property type="match status" value="2"/>
</dbReference>
<dbReference type="CDD" id="cd00130">
    <property type="entry name" value="PAS"/>
    <property type="match status" value="2"/>
</dbReference>
<evidence type="ECO:0000256" key="1">
    <source>
        <dbReference type="ARBA" id="ARBA00000085"/>
    </source>
</evidence>
<dbReference type="SUPFAM" id="SSF55785">
    <property type="entry name" value="PYP-like sensor domain (PAS domain)"/>
    <property type="match status" value="2"/>
</dbReference>
<keyword evidence="8 15" id="KW-0418">Kinase</keyword>
<dbReference type="GO" id="GO:0016020">
    <property type="term" value="C:membrane"/>
    <property type="evidence" value="ECO:0007669"/>
    <property type="project" value="UniProtKB-SubCell"/>
</dbReference>
<dbReference type="GO" id="GO:0000156">
    <property type="term" value="F:phosphorelay response regulator activity"/>
    <property type="evidence" value="ECO:0007669"/>
    <property type="project" value="TreeGrafter"/>
</dbReference>
<dbReference type="EC" id="2.7.13.3" evidence="3"/>
<evidence type="ECO:0000256" key="6">
    <source>
        <dbReference type="ARBA" id="ARBA00022692"/>
    </source>
</evidence>
<dbReference type="InterPro" id="IPR000014">
    <property type="entry name" value="PAS"/>
</dbReference>
<dbReference type="CDD" id="cd00082">
    <property type="entry name" value="HisKA"/>
    <property type="match status" value="1"/>
</dbReference>
<dbReference type="InterPro" id="IPR036890">
    <property type="entry name" value="HATPase_C_sf"/>
</dbReference>
<accession>A0A0G0L8D5</accession>
<dbReference type="NCBIfam" id="TIGR00229">
    <property type="entry name" value="sensory_box"/>
    <property type="match status" value="2"/>
</dbReference>
<dbReference type="InterPro" id="IPR050351">
    <property type="entry name" value="BphY/WalK/GraS-like"/>
</dbReference>
<gene>
    <name evidence="15" type="ORF">UT06_C0010G0011</name>
</gene>
<keyword evidence="5" id="KW-0808">Transferase</keyword>
<dbReference type="SMART" id="SM00388">
    <property type="entry name" value="HisKA"/>
    <property type="match status" value="1"/>
</dbReference>
<evidence type="ECO:0000256" key="12">
    <source>
        <dbReference type="ARBA" id="ARBA00023136"/>
    </source>
</evidence>
<dbReference type="Gene3D" id="3.30.565.10">
    <property type="entry name" value="Histidine kinase-like ATPase, C-terminal domain"/>
    <property type="match status" value="1"/>
</dbReference>
<dbReference type="PANTHER" id="PTHR42878:SF7">
    <property type="entry name" value="SENSOR HISTIDINE KINASE GLRK"/>
    <property type="match status" value="1"/>
</dbReference>
<evidence type="ECO:0000256" key="9">
    <source>
        <dbReference type="ARBA" id="ARBA00022840"/>
    </source>
</evidence>
<dbReference type="AlphaFoldDB" id="A0A0G0L8D5"/>
<dbReference type="InterPro" id="IPR035965">
    <property type="entry name" value="PAS-like_dom_sf"/>
</dbReference>
<dbReference type="Proteomes" id="UP000034710">
    <property type="component" value="Unassembled WGS sequence"/>
</dbReference>
<evidence type="ECO:0000313" key="15">
    <source>
        <dbReference type="EMBL" id="KKQ84105.1"/>
    </source>
</evidence>
<dbReference type="Gene3D" id="1.10.287.130">
    <property type="match status" value="1"/>
</dbReference>
<keyword evidence="10" id="KW-1133">Transmembrane helix</keyword>
<keyword evidence="7" id="KW-0547">Nucleotide-binding</keyword>
<comment type="catalytic activity">
    <reaction evidence="1">
        <text>ATP + protein L-histidine = ADP + protein N-phospho-L-histidine.</text>
        <dbReference type="EC" id="2.7.13.3"/>
    </reaction>
</comment>
<sequence length="505" mass="57133">MGIRRLIESKKNSVNQKMLHYYLNNCSDVVFSTGVDFVINYCNDTFCALTGFERSELIGSKLTSILDGQNGERLLFLNNANGSETFRIEISIGSKTGSIKKIECKTSFFQNKLFIFIGRDITAQEGIIKEKDDKIKTGEEEKARSQEILNSIGDGVISLNDKGEVIYVNKQAIDILGFHSEELIGKLLWKKIIMTDDKGQEVQIENRPIRMALFTRKRIYESSYYYKSKDGRFIPVSITATPLVMHDMVVGGVDVFRDITKEREVDRMKTEFISLASHQLRTPLSATKWFAELILDDSKNLNIEQLGLIKNIYTSNQRMIDLVNALLNISRIESGRIINDPKPTDLRKLVEEVVLELTPKIKSKKHNVILSIHGDLPLINIDPRLIRNAYMNLLTNSIKYTKEGGEISIIISKRENELVSQVSDNGLGIPDNQRQRIFEKFFRSSNVIKVETDGTGLGLYLAKAIIESSGGKIWFDSVEYKGTTFWFTLPLSGSVAKEGEVTIDS</sequence>
<feature type="domain" description="PAS" evidence="14">
    <location>
        <begin position="15"/>
        <end position="67"/>
    </location>
</feature>
<reference evidence="15 16" key="1">
    <citation type="journal article" date="2015" name="Nature">
        <title>rRNA introns, odd ribosomes, and small enigmatic genomes across a large radiation of phyla.</title>
        <authorList>
            <person name="Brown C.T."/>
            <person name="Hug L.A."/>
            <person name="Thomas B.C."/>
            <person name="Sharon I."/>
            <person name="Castelle C.J."/>
            <person name="Singh A."/>
            <person name="Wilkins M.J."/>
            <person name="Williams K.H."/>
            <person name="Banfield J.F."/>
        </authorList>
    </citation>
    <scope>NUCLEOTIDE SEQUENCE [LARGE SCALE GENOMIC DNA]</scope>
</reference>
<organism evidence="15 16">
    <name type="scientific">Candidatus Woesebacteria bacterium GW2011_GWA1_38_8</name>
    <dbReference type="NCBI Taxonomy" id="1618547"/>
    <lineage>
        <taxon>Bacteria</taxon>
        <taxon>Candidatus Woeseibacteriota</taxon>
    </lineage>
</organism>
<dbReference type="Pfam" id="PF02518">
    <property type="entry name" value="HATPase_c"/>
    <property type="match status" value="1"/>
</dbReference>
<dbReference type="CDD" id="cd00075">
    <property type="entry name" value="HATPase"/>
    <property type="match status" value="1"/>
</dbReference>
<evidence type="ECO:0000256" key="4">
    <source>
        <dbReference type="ARBA" id="ARBA00022553"/>
    </source>
</evidence>
<name>A0A0G0L8D5_9BACT</name>
<feature type="domain" description="PAS" evidence="14">
    <location>
        <begin position="141"/>
        <end position="212"/>
    </location>
</feature>
<keyword evidence="12" id="KW-0472">Membrane</keyword>